<dbReference type="InterPro" id="IPR003770">
    <property type="entry name" value="MLTG-like"/>
</dbReference>
<dbReference type="EMBL" id="WWVX01000012">
    <property type="protein sequence ID" value="MZL70866.1"/>
    <property type="molecule type" value="Genomic_DNA"/>
</dbReference>
<organism evidence="11 12">
    <name type="scientific">Bittarella massiliensis</name>
    <name type="common">ex Durand et al. 2017</name>
    <dbReference type="NCBI Taxonomy" id="1720313"/>
    <lineage>
        <taxon>Bacteria</taxon>
        <taxon>Bacillati</taxon>
        <taxon>Bacillota</taxon>
        <taxon>Clostridia</taxon>
        <taxon>Eubacteriales</taxon>
        <taxon>Oscillospiraceae</taxon>
        <taxon>Bittarella (ex Durand et al. 2017)</taxon>
    </lineage>
</organism>
<dbReference type="EMBL" id="FQVY01000001">
    <property type="protein sequence ID" value="SHF59856.1"/>
    <property type="molecule type" value="Genomic_DNA"/>
</dbReference>
<reference evidence="10 13" key="3">
    <citation type="journal article" date="2019" name="Nat. Med.">
        <title>A library of human gut bacterial isolates paired with longitudinal multiomics data enables mechanistic microbiome research.</title>
        <authorList>
            <person name="Poyet M."/>
            <person name="Groussin M."/>
            <person name="Gibbons S.M."/>
            <person name="Avila-Pacheco J."/>
            <person name="Jiang X."/>
            <person name="Kearney S.M."/>
            <person name="Perrotta A.R."/>
            <person name="Berdy B."/>
            <person name="Zhao S."/>
            <person name="Lieberman T.D."/>
            <person name="Swanson P.K."/>
            <person name="Smith M."/>
            <person name="Roesemann S."/>
            <person name="Alexander J.E."/>
            <person name="Rich S.A."/>
            <person name="Livny J."/>
            <person name="Vlamakis H."/>
            <person name="Clish C."/>
            <person name="Bullock K."/>
            <person name="Deik A."/>
            <person name="Scott J."/>
            <person name="Pierce K.A."/>
            <person name="Xavier R.J."/>
            <person name="Alm E.J."/>
        </authorList>
    </citation>
    <scope>NUCLEOTIDE SEQUENCE [LARGE SCALE GENOMIC DNA]</scope>
    <source>
        <strain evidence="10 13">BIOML-A2</strain>
    </source>
</reference>
<evidence type="ECO:0000256" key="8">
    <source>
        <dbReference type="SAM" id="MobiDB-lite"/>
    </source>
</evidence>
<gene>
    <name evidence="7 10" type="primary">mltG</name>
    <name evidence="10" type="ORF">GT747_14085</name>
    <name evidence="11" type="ORF">SAMN05444424_0016</name>
</gene>
<keyword evidence="2 7" id="KW-0812">Transmembrane</keyword>
<keyword evidence="5 7" id="KW-0456">Lyase</keyword>
<name>A0AAQ1MAP1_9FIRM</name>
<keyword evidence="13" id="KW-1185">Reference proteome</keyword>
<evidence type="ECO:0000256" key="2">
    <source>
        <dbReference type="ARBA" id="ARBA00022692"/>
    </source>
</evidence>
<comment type="similarity">
    <text evidence="7">Belongs to the transglycosylase MltG family.</text>
</comment>
<dbReference type="PANTHER" id="PTHR30518:SF2">
    <property type="entry name" value="ENDOLYTIC MUREIN TRANSGLYCOSYLASE"/>
    <property type="match status" value="1"/>
</dbReference>
<dbReference type="Proteomes" id="UP000184089">
    <property type="component" value="Unassembled WGS sequence"/>
</dbReference>
<feature type="site" description="Important for catalytic activity" evidence="7">
    <location>
        <position position="194"/>
    </location>
</feature>
<feature type="chain" id="PRO_5043046097" description="Endolytic murein transglycosylase" evidence="9">
    <location>
        <begin position="28"/>
        <end position="310"/>
    </location>
</feature>
<keyword evidence="9" id="KW-0732">Signal</keyword>
<evidence type="ECO:0000256" key="4">
    <source>
        <dbReference type="ARBA" id="ARBA00023136"/>
    </source>
</evidence>
<evidence type="ECO:0000313" key="11">
    <source>
        <dbReference type="EMBL" id="SHF59856.1"/>
    </source>
</evidence>
<proteinExistence type="inferred from homology"/>
<feature type="region of interest" description="Disordered" evidence="8">
    <location>
        <begin position="59"/>
        <end position="92"/>
    </location>
</feature>
<dbReference type="Gene3D" id="3.30.1490.480">
    <property type="entry name" value="Endolytic murein transglycosylase"/>
    <property type="match status" value="1"/>
</dbReference>
<evidence type="ECO:0000256" key="5">
    <source>
        <dbReference type="ARBA" id="ARBA00023239"/>
    </source>
</evidence>
<dbReference type="PROSITE" id="PS51257">
    <property type="entry name" value="PROKAR_LIPOPROTEIN"/>
    <property type="match status" value="1"/>
</dbReference>
<dbReference type="AlphaFoldDB" id="A0AAQ1MAP1"/>
<reference evidence="11" key="2">
    <citation type="submission" date="2016-11" db="EMBL/GenBank/DDBJ databases">
        <authorList>
            <person name="Varghese N."/>
            <person name="Submissions S."/>
        </authorList>
    </citation>
    <scope>NUCLEOTIDE SEQUENCE</scope>
    <source>
        <strain evidence="11">DSM 4029</strain>
    </source>
</reference>
<keyword evidence="4 7" id="KW-0472">Membrane</keyword>
<keyword evidence="6 7" id="KW-0961">Cell wall biogenesis/degradation</keyword>
<accession>A0AAQ1MAP1</accession>
<dbReference type="PANTHER" id="PTHR30518">
    <property type="entry name" value="ENDOLYTIC MUREIN TRANSGLYCOSYLASE"/>
    <property type="match status" value="1"/>
</dbReference>
<evidence type="ECO:0000256" key="9">
    <source>
        <dbReference type="SAM" id="SignalP"/>
    </source>
</evidence>
<protein>
    <recommendedName>
        <fullName evidence="7">Endolytic murein transglycosylase</fullName>
        <ecNumber evidence="7">4.2.2.29</ecNumber>
    </recommendedName>
    <alternativeName>
        <fullName evidence="7">Peptidoglycan lytic transglycosylase</fullName>
    </alternativeName>
    <alternativeName>
        <fullName evidence="7">Peptidoglycan polymerization terminase</fullName>
    </alternativeName>
</protein>
<sequence>MKHAYWKALLAALVCLTLLAGCKKAEAAAPTAGATFVESAALFSDEEEGTLSPKAIAAQEEKEAAEKAAQETGGSGEEGEEGSGEGSQPRQTVRVTVPEGSTFMQIANTLEKKGVCTAADFYNTAQNYTVKSFTVPSTSDRAFKMEGYLFPDTYEFYQGEDAESVLRKMLNNYAAKSGMPSEKTLILASIIERETRSTEQMKMVSSVFHNRLAAGMRLDSDPTREYVNNYITGNSLVANQSKFAPLYNTYKCKGLPAGPICNPGARAIAAAQNPSSSEYLYFFFGNDNQNHYSKTLEEHEAQMEQYGVQK</sequence>
<dbReference type="RefSeq" id="WP_021659287.1">
    <property type="nucleotide sequence ID" value="NZ_FQVY01000001.1"/>
</dbReference>
<evidence type="ECO:0000256" key="3">
    <source>
        <dbReference type="ARBA" id="ARBA00022989"/>
    </source>
</evidence>
<dbReference type="GO" id="GO:0009252">
    <property type="term" value="P:peptidoglycan biosynthetic process"/>
    <property type="evidence" value="ECO:0007669"/>
    <property type="project" value="UniProtKB-UniRule"/>
</dbReference>
<evidence type="ECO:0000313" key="13">
    <source>
        <dbReference type="Proteomes" id="UP000474718"/>
    </source>
</evidence>
<reference evidence="12" key="1">
    <citation type="submission" date="2016-11" db="EMBL/GenBank/DDBJ databases">
        <authorList>
            <person name="Jaros S."/>
            <person name="Januszkiewicz K."/>
            <person name="Wedrychowicz H."/>
        </authorList>
    </citation>
    <scope>NUCLEOTIDE SEQUENCE [LARGE SCALE GENOMIC DNA]</scope>
    <source>
        <strain evidence="12">DSM 4029</strain>
    </source>
</reference>
<comment type="caution">
    <text evidence="11">The sequence shown here is derived from an EMBL/GenBank/DDBJ whole genome shotgun (WGS) entry which is preliminary data.</text>
</comment>
<dbReference type="GO" id="GO:0071555">
    <property type="term" value="P:cell wall organization"/>
    <property type="evidence" value="ECO:0007669"/>
    <property type="project" value="UniProtKB-KW"/>
</dbReference>
<keyword evidence="3 7" id="KW-1133">Transmembrane helix</keyword>
<keyword evidence="1 7" id="KW-1003">Cell membrane</keyword>
<feature type="signal peptide" evidence="9">
    <location>
        <begin position="1"/>
        <end position="27"/>
    </location>
</feature>
<dbReference type="HAMAP" id="MF_02065">
    <property type="entry name" value="MltG"/>
    <property type="match status" value="1"/>
</dbReference>
<dbReference type="GO" id="GO:0008932">
    <property type="term" value="F:lytic endotransglycosylase activity"/>
    <property type="evidence" value="ECO:0007669"/>
    <property type="project" value="UniProtKB-UniRule"/>
</dbReference>
<evidence type="ECO:0000256" key="6">
    <source>
        <dbReference type="ARBA" id="ARBA00023316"/>
    </source>
</evidence>
<dbReference type="NCBIfam" id="TIGR00247">
    <property type="entry name" value="endolytic transglycosylase MltG"/>
    <property type="match status" value="1"/>
</dbReference>
<feature type="compositionally biased region" description="Basic and acidic residues" evidence="8">
    <location>
        <begin position="59"/>
        <end position="69"/>
    </location>
</feature>
<evidence type="ECO:0000256" key="7">
    <source>
        <dbReference type="HAMAP-Rule" id="MF_02065"/>
    </source>
</evidence>
<comment type="function">
    <text evidence="7">Functions as a peptidoglycan terminase that cleaves nascent peptidoglycan strands endolytically to terminate their elongation.</text>
</comment>
<dbReference type="Proteomes" id="UP000474718">
    <property type="component" value="Unassembled WGS sequence"/>
</dbReference>
<dbReference type="GO" id="GO:0005886">
    <property type="term" value="C:plasma membrane"/>
    <property type="evidence" value="ECO:0007669"/>
    <property type="project" value="UniProtKB-UniRule"/>
</dbReference>
<evidence type="ECO:0000313" key="12">
    <source>
        <dbReference type="Proteomes" id="UP000184089"/>
    </source>
</evidence>
<evidence type="ECO:0000256" key="1">
    <source>
        <dbReference type="ARBA" id="ARBA00022475"/>
    </source>
</evidence>
<dbReference type="Pfam" id="PF02618">
    <property type="entry name" value="YceG"/>
    <property type="match status" value="1"/>
</dbReference>
<evidence type="ECO:0000313" key="10">
    <source>
        <dbReference type="EMBL" id="MZL70866.1"/>
    </source>
</evidence>
<dbReference type="EC" id="4.2.2.29" evidence="7"/>
<comment type="catalytic activity">
    <reaction evidence="7">
        <text>a peptidoglycan chain = a peptidoglycan chain with N-acetyl-1,6-anhydromuramyl-[peptide] at the reducing end + a peptidoglycan chain with N-acetylglucosamine at the non-reducing end.</text>
        <dbReference type="EC" id="4.2.2.29"/>
    </reaction>
</comment>